<dbReference type="GO" id="GO:0003700">
    <property type="term" value="F:DNA-binding transcription factor activity"/>
    <property type="evidence" value="ECO:0007669"/>
    <property type="project" value="InterPro"/>
</dbReference>
<proteinExistence type="predicted"/>
<dbReference type="CDD" id="cd00090">
    <property type="entry name" value="HTH_ARSR"/>
    <property type="match status" value="1"/>
</dbReference>
<dbReference type="Gene3D" id="1.10.10.10">
    <property type="entry name" value="Winged helix-like DNA-binding domain superfamily/Winged helix DNA-binding domain"/>
    <property type="match status" value="1"/>
</dbReference>
<dbReference type="SUPFAM" id="SSF46785">
    <property type="entry name" value="Winged helix' DNA-binding domain"/>
    <property type="match status" value="1"/>
</dbReference>
<keyword evidence="4" id="KW-1185">Reference proteome</keyword>
<dbReference type="STRING" id="159449.B4N89_09580"/>
<dbReference type="InterPro" id="IPR039422">
    <property type="entry name" value="MarR/SlyA-like"/>
</dbReference>
<feature type="compositionally biased region" description="Basic residues" evidence="1">
    <location>
        <begin position="163"/>
        <end position="178"/>
    </location>
</feature>
<organism evidence="3 4">
    <name type="scientific">Embleya scabrispora</name>
    <dbReference type="NCBI Taxonomy" id="159449"/>
    <lineage>
        <taxon>Bacteria</taxon>
        <taxon>Bacillati</taxon>
        <taxon>Actinomycetota</taxon>
        <taxon>Actinomycetes</taxon>
        <taxon>Kitasatosporales</taxon>
        <taxon>Streptomycetaceae</taxon>
        <taxon>Embleya</taxon>
    </lineage>
</organism>
<dbReference type="eggNOG" id="COG1846">
    <property type="taxonomic scope" value="Bacteria"/>
</dbReference>
<gene>
    <name evidence="3" type="ORF">B4N89_09580</name>
</gene>
<feature type="region of interest" description="Disordered" evidence="1">
    <location>
        <begin position="262"/>
        <end position="315"/>
    </location>
</feature>
<sequence length="547" mass="58917">MKPVGSRVERRCLGVSRNHSPARGSGNFGRLGIGFGLRRALSTFATAYTRPQCPKPTPISRFRSPPQPSGSRNVRSRHSKPDAPPRLHKTAGHRSSKPTTTPPGSGFEPRPLPTASEMPRPTRGGPGGLDPTTHPPAPAGQFSPSNAAGSSGAPESRNPERRRLTHRTRRMTPHRHPVAKAQPRQVARVRRAARVARRLTSRVGINLRFAAGWLRRCAPWPPIRRYEAEARVRLATLAADFTRHFGASAPTTQATHAIDARSAESGGAAKLGPGDPERSGGAPGPERGAAFLRRSEAGEQKSGPSRAGAERPIKSNAANATSASLCVLVATRASLCVRVATPTPPSARVATPALRPACPARPTACPARLASPPRRLRPAPSPRRFPAFGPPYPGAMTDEVSRRRINEAISSVRRLMSSRRLDALHMERSGVPLSLVAIGVLHRIIDFGPIRPTELAERADIQPAALSRQIRILEEGGYTVRVTAPEDGRVALLEATARGREAYRLFVAANDEMLARQLAGWTAAELNDLADRMQRLVADLRGPLDEE</sequence>
<feature type="domain" description="HTH marR-type" evidence="2">
    <location>
        <begin position="402"/>
        <end position="538"/>
    </location>
</feature>
<dbReference type="PANTHER" id="PTHR33164:SF57">
    <property type="entry name" value="MARR-FAMILY TRANSCRIPTIONAL REGULATOR"/>
    <property type="match status" value="1"/>
</dbReference>
<dbReference type="GO" id="GO:0006950">
    <property type="term" value="P:response to stress"/>
    <property type="evidence" value="ECO:0007669"/>
    <property type="project" value="TreeGrafter"/>
</dbReference>
<evidence type="ECO:0000313" key="4">
    <source>
        <dbReference type="Proteomes" id="UP000190037"/>
    </source>
</evidence>
<protein>
    <recommendedName>
        <fullName evidence="2">HTH marR-type domain-containing protein</fullName>
    </recommendedName>
</protein>
<feature type="region of interest" description="Disordered" evidence="1">
    <location>
        <begin position="48"/>
        <end position="188"/>
    </location>
</feature>
<accession>A0A1T3NWD2</accession>
<dbReference type="EMBL" id="MWQN01000001">
    <property type="protein sequence ID" value="OPC81169.1"/>
    <property type="molecule type" value="Genomic_DNA"/>
</dbReference>
<dbReference type="Pfam" id="PF01047">
    <property type="entry name" value="MarR"/>
    <property type="match status" value="1"/>
</dbReference>
<reference evidence="3 4" key="1">
    <citation type="submission" date="2017-03" db="EMBL/GenBank/DDBJ databases">
        <title>Draft genome sequence of Streptomyces scabrisporus NF3, endophyte isolated from Amphipterygium adstringens.</title>
        <authorList>
            <person name="Vazquez M."/>
            <person name="Ceapa C.D."/>
            <person name="Rodriguez Luna D."/>
            <person name="Sanchez Esquivel S."/>
        </authorList>
    </citation>
    <scope>NUCLEOTIDE SEQUENCE [LARGE SCALE GENOMIC DNA]</scope>
    <source>
        <strain evidence="3 4">NF3</strain>
    </source>
</reference>
<name>A0A1T3NWD2_9ACTN</name>
<evidence type="ECO:0000259" key="2">
    <source>
        <dbReference type="PROSITE" id="PS50995"/>
    </source>
</evidence>
<dbReference type="AlphaFoldDB" id="A0A1T3NWD2"/>
<dbReference type="InterPro" id="IPR000835">
    <property type="entry name" value="HTH_MarR-typ"/>
</dbReference>
<dbReference type="Proteomes" id="UP000190037">
    <property type="component" value="Unassembled WGS sequence"/>
</dbReference>
<evidence type="ECO:0000256" key="1">
    <source>
        <dbReference type="SAM" id="MobiDB-lite"/>
    </source>
</evidence>
<feature type="compositionally biased region" description="Basic residues" evidence="1">
    <location>
        <begin position="86"/>
        <end position="96"/>
    </location>
</feature>
<feature type="compositionally biased region" description="Low complexity" evidence="1">
    <location>
        <begin position="143"/>
        <end position="156"/>
    </location>
</feature>
<dbReference type="SMART" id="SM00347">
    <property type="entry name" value="HTH_MARR"/>
    <property type="match status" value="1"/>
</dbReference>
<dbReference type="PROSITE" id="PS50995">
    <property type="entry name" value="HTH_MARR_2"/>
    <property type="match status" value="1"/>
</dbReference>
<dbReference type="InterPro" id="IPR011991">
    <property type="entry name" value="ArsR-like_HTH"/>
</dbReference>
<dbReference type="InterPro" id="IPR036390">
    <property type="entry name" value="WH_DNA-bd_sf"/>
</dbReference>
<feature type="region of interest" description="Disordered" evidence="1">
    <location>
        <begin position="365"/>
        <end position="397"/>
    </location>
</feature>
<evidence type="ECO:0000313" key="3">
    <source>
        <dbReference type="EMBL" id="OPC81169.1"/>
    </source>
</evidence>
<dbReference type="InterPro" id="IPR036388">
    <property type="entry name" value="WH-like_DNA-bd_sf"/>
</dbReference>
<dbReference type="PANTHER" id="PTHR33164">
    <property type="entry name" value="TRANSCRIPTIONAL REGULATOR, MARR FAMILY"/>
    <property type="match status" value="1"/>
</dbReference>
<feature type="compositionally biased region" description="Pro residues" evidence="1">
    <location>
        <begin position="379"/>
        <end position="393"/>
    </location>
</feature>
<comment type="caution">
    <text evidence="3">The sequence shown here is derived from an EMBL/GenBank/DDBJ whole genome shotgun (WGS) entry which is preliminary data.</text>
</comment>